<evidence type="ECO:0000256" key="1">
    <source>
        <dbReference type="ARBA" id="ARBA00004651"/>
    </source>
</evidence>
<evidence type="ECO:0000313" key="9">
    <source>
        <dbReference type="Proteomes" id="UP001295462"/>
    </source>
</evidence>
<dbReference type="PANTHER" id="PTHR30509:SF9">
    <property type="entry name" value="MULTIDRUG RESISTANCE PROTEIN MDTO"/>
    <property type="match status" value="1"/>
</dbReference>
<feature type="transmembrane region" description="Helical" evidence="7">
    <location>
        <begin position="335"/>
        <end position="352"/>
    </location>
</feature>
<reference evidence="8" key="1">
    <citation type="submission" date="2022-01" db="EMBL/GenBank/DDBJ databases">
        <authorList>
            <person name="Lagorce A."/>
        </authorList>
    </citation>
    <scope>NUCLEOTIDE SEQUENCE</scope>
    <source>
        <strain evidence="8">Th15_F1_A12</strain>
    </source>
</reference>
<evidence type="ECO:0000256" key="5">
    <source>
        <dbReference type="ARBA" id="ARBA00022989"/>
    </source>
</evidence>
<sequence length="444" mass="48972">MFQHSTKQAIKTGLALSISLLTVHWLGWHKSSWVMLTVFVLSLTENYGYSALKSQNRLLGTLFGASMAFVLLGLFSQQRGAFLSAILLFFAFCVYMNFDKRRGYLFNIAMTVCLVIASAGFNDGAVALATAILRLQDTLLGLVVFSLVYRLVWPTTGESEFFRLAENLLDDLEKEIDGEVANTSQTARGKVVNQLQDILNLPSSEKTNLAARKSQLHDVLNGMAYIIQRMATEQGGQQSCLELKVLMAEMRSVLKGAPSSSTRLKLLPVQLINHADQNLATARFKGLLVSLGLAISVLVLWISLPIPGGAMFPVFGLIVAANIASAPANYAAPVMLIYTLFAGIVLLQYVFVFPLLTASWQLAVLFFTNIVLGYLLLEKLHMTATKMLMGNALINMVGSATELVPSYNIVAPLTMLVFLFIVLALFQFYAQLFRRVTWQRIPGY</sequence>
<keyword evidence="2" id="KW-0813">Transport</keyword>
<keyword evidence="6 7" id="KW-0472">Membrane</keyword>
<feature type="transmembrane region" description="Helical" evidence="7">
    <location>
        <begin position="286"/>
        <end position="304"/>
    </location>
</feature>
<name>A0AAU9QKR7_9VIBR</name>
<feature type="transmembrane region" description="Helical" evidence="7">
    <location>
        <begin position="81"/>
        <end position="98"/>
    </location>
</feature>
<dbReference type="Proteomes" id="UP001295462">
    <property type="component" value="Unassembled WGS sequence"/>
</dbReference>
<comment type="caution">
    <text evidence="8">The sequence shown here is derived from an EMBL/GenBank/DDBJ whole genome shotgun (WGS) entry which is preliminary data.</text>
</comment>
<evidence type="ECO:0000256" key="3">
    <source>
        <dbReference type="ARBA" id="ARBA00022475"/>
    </source>
</evidence>
<comment type="subcellular location">
    <subcellularLocation>
        <location evidence="1">Cell membrane</location>
        <topology evidence="1">Multi-pass membrane protein</topology>
    </subcellularLocation>
</comment>
<organism evidence="8 9">
    <name type="scientific">Vibrio jasicida</name>
    <dbReference type="NCBI Taxonomy" id="766224"/>
    <lineage>
        <taxon>Bacteria</taxon>
        <taxon>Pseudomonadati</taxon>
        <taxon>Pseudomonadota</taxon>
        <taxon>Gammaproteobacteria</taxon>
        <taxon>Vibrionales</taxon>
        <taxon>Vibrionaceae</taxon>
        <taxon>Vibrio</taxon>
    </lineage>
</organism>
<evidence type="ECO:0000256" key="4">
    <source>
        <dbReference type="ARBA" id="ARBA00022692"/>
    </source>
</evidence>
<feature type="transmembrane region" description="Helical" evidence="7">
    <location>
        <begin position="9"/>
        <end position="27"/>
    </location>
</feature>
<feature type="transmembrane region" description="Helical" evidence="7">
    <location>
        <begin position="409"/>
        <end position="430"/>
    </location>
</feature>
<dbReference type="EMBL" id="CAKMUD010000071">
    <property type="protein sequence ID" value="CAH1583447.1"/>
    <property type="molecule type" value="Genomic_DNA"/>
</dbReference>
<dbReference type="PANTHER" id="PTHR30509">
    <property type="entry name" value="P-HYDROXYBENZOIC ACID EFFLUX PUMP SUBUNIT-RELATED"/>
    <property type="match status" value="1"/>
</dbReference>
<accession>A0AAU9QKR7</accession>
<feature type="transmembrane region" description="Helical" evidence="7">
    <location>
        <begin position="33"/>
        <end position="51"/>
    </location>
</feature>
<dbReference type="Pfam" id="PF04632">
    <property type="entry name" value="FUSC"/>
    <property type="match status" value="1"/>
</dbReference>
<gene>
    <name evidence="8" type="ORF">THF1A12_190090</name>
</gene>
<evidence type="ECO:0000256" key="6">
    <source>
        <dbReference type="ARBA" id="ARBA00023136"/>
    </source>
</evidence>
<feature type="transmembrane region" description="Helical" evidence="7">
    <location>
        <begin position="105"/>
        <end position="121"/>
    </location>
</feature>
<feature type="transmembrane region" description="Helical" evidence="7">
    <location>
        <begin position="58"/>
        <end position="75"/>
    </location>
</feature>
<feature type="transmembrane region" description="Helical" evidence="7">
    <location>
        <begin position="358"/>
        <end position="377"/>
    </location>
</feature>
<evidence type="ECO:0000256" key="2">
    <source>
        <dbReference type="ARBA" id="ARBA00022448"/>
    </source>
</evidence>
<keyword evidence="4 7" id="KW-0812">Transmembrane</keyword>
<dbReference type="GO" id="GO:0005886">
    <property type="term" value="C:plasma membrane"/>
    <property type="evidence" value="ECO:0007669"/>
    <property type="project" value="UniProtKB-SubCell"/>
</dbReference>
<feature type="transmembrane region" description="Helical" evidence="7">
    <location>
        <begin position="133"/>
        <end position="153"/>
    </location>
</feature>
<keyword evidence="3" id="KW-1003">Cell membrane</keyword>
<evidence type="ECO:0000313" key="8">
    <source>
        <dbReference type="EMBL" id="CAH1583447.1"/>
    </source>
</evidence>
<keyword evidence="5 7" id="KW-1133">Transmembrane helix</keyword>
<evidence type="ECO:0000256" key="7">
    <source>
        <dbReference type="SAM" id="Phobius"/>
    </source>
</evidence>
<dbReference type="InterPro" id="IPR006726">
    <property type="entry name" value="PHBA_efflux_AaeB/fusaric-R"/>
</dbReference>
<protein>
    <submittedName>
        <fullName evidence="8">Uncharacterized membrane protein YccC</fullName>
    </submittedName>
</protein>
<dbReference type="RefSeq" id="WP_409589634.1">
    <property type="nucleotide sequence ID" value="NZ_CAKMTZ010000093.1"/>
</dbReference>
<proteinExistence type="predicted"/>
<dbReference type="AlphaFoldDB" id="A0AAU9QKR7"/>
<dbReference type="GO" id="GO:0022857">
    <property type="term" value="F:transmembrane transporter activity"/>
    <property type="evidence" value="ECO:0007669"/>
    <property type="project" value="InterPro"/>
</dbReference>